<feature type="transmembrane region" description="Helical" evidence="1">
    <location>
        <begin position="99"/>
        <end position="120"/>
    </location>
</feature>
<sequence>MNASSFYMIVIMVAALVLWRRTRAMYHPIKGRGVRLLLPMLYLLIPSIPIVLNPNAHAASWVWICALLFGVILSIPLIWTTNYELRSDQQIYATKNKSFIVVFVIIFIIRFVLRDYLKWLGNETEAALFMTVAIGYICPWRIISFLKFRQIYIKRNYNNKETLQKNI</sequence>
<protein>
    <submittedName>
        <fullName evidence="2">Cobalamin biosynthesis protein CbiX</fullName>
    </submittedName>
</protein>
<gene>
    <name evidence="2" type="ORF">BED47_04285</name>
</gene>
<dbReference type="Pfam" id="PF07301">
    <property type="entry name" value="DUF1453"/>
    <property type="match status" value="1"/>
</dbReference>
<proteinExistence type="predicted"/>
<accession>A0ABX2ZY72</accession>
<evidence type="ECO:0000313" key="2">
    <source>
        <dbReference type="EMBL" id="ODG93507.1"/>
    </source>
</evidence>
<evidence type="ECO:0000256" key="1">
    <source>
        <dbReference type="SAM" id="Phobius"/>
    </source>
</evidence>
<feature type="transmembrane region" description="Helical" evidence="1">
    <location>
        <begin position="58"/>
        <end position="79"/>
    </location>
</feature>
<dbReference type="PANTHER" id="PTHR39164:SF1">
    <property type="entry name" value="PROTEIN CCDC"/>
    <property type="match status" value="1"/>
</dbReference>
<feature type="transmembrane region" description="Helical" evidence="1">
    <location>
        <begin position="34"/>
        <end position="52"/>
    </location>
</feature>
<organism evidence="2 3">
    <name type="scientific">Gottfriedia luciferensis</name>
    <dbReference type="NCBI Taxonomy" id="178774"/>
    <lineage>
        <taxon>Bacteria</taxon>
        <taxon>Bacillati</taxon>
        <taxon>Bacillota</taxon>
        <taxon>Bacilli</taxon>
        <taxon>Bacillales</taxon>
        <taxon>Bacillaceae</taxon>
        <taxon>Gottfriedia</taxon>
    </lineage>
</organism>
<evidence type="ECO:0000313" key="3">
    <source>
        <dbReference type="Proteomes" id="UP000094580"/>
    </source>
</evidence>
<dbReference type="InterPro" id="IPR058247">
    <property type="entry name" value="DUF1453"/>
</dbReference>
<dbReference type="RefSeq" id="WP_025569092.1">
    <property type="nucleotide sequence ID" value="NZ_MDKC01000002.1"/>
</dbReference>
<dbReference type="EMBL" id="MDKC01000002">
    <property type="protein sequence ID" value="ODG93507.1"/>
    <property type="molecule type" value="Genomic_DNA"/>
</dbReference>
<feature type="transmembrane region" description="Helical" evidence="1">
    <location>
        <begin position="126"/>
        <end position="146"/>
    </location>
</feature>
<dbReference type="Proteomes" id="UP000094580">
    <property type="component" value="Unassembled WGS sequence"/>
</dbReference>
<keyword evidence="1" id="KW-0472">Membrane</keyword>
<name>A0ABX2ZY72_9BACI</name>
<dbReference type="InterPro" id="IPR031306">
    <property type="entry name" value="CcdC"/>
</dbReference>
<dbReference type="PANTHER" id="PTHR39164">
    <property type="entry name" value="PROTEIN CCDC"/>
    <property type="match status" value="1"/>
</dbReference>
<keyword evidence="1" id="KW-0812">Transmembrane</keyword>
<keyword evidence="1" id="KW-1133">Transmembrane helix</keyword>
<feature type="transmembrane region" description="Helical" evidence="1">
    <location>
        <begin position="6"/>
        <end position="22"/>
    </location>
</feature>
<comment type="caution">
    <text evidence="2">The sequence shown here is derived from an EMBL/GenBank/DDBJ whole genome shotgun (WGS) entry which is preliminary data.</text>
</comment>
<keyword evidence="3" id="KW-1185">Reference proteome</keyword>
<reference evidence="2 3" key="1">
    <citation type="submission" date="2016-07" db="EMBL/GenBank/DDBJ databases">
        <authorList>
            <person name="Townsley L."/>
            <person name="Shank E.A."/>
        </authorList>
    </citation>
    <scope>NUCLEOTIDE SEQUENCE [LARGE SCALE GENOMIC DNA]</scope>
    <source>
        <strain evidence="2 3">CH01</strain>
    </source>
</reference>